<sequence length="401" mass="43868">MLRVLYLVHDLSDPAVRRRVLMLAAGGAEVTLAGFRRGENRLADIQGVTPLDLGTTADARFAQRLLAVAGAAAGLARRLAGIARPDVILARNLEMLALAGRASARFGGVPIAYECLDVHRLLLKDSLAGKALRAAESRFARNAGLLVTSSPAFVEQYFRPLSGVRAPVHLLENRVLELDGDETDLPARTRPAGAPWRIGWFGAIRCRKSLDLLAAFTRRMEGRFEVVLRGRPVRSEFADFDGLVAREPFLRFEGPYRNPEDLGAIYGEVDFAWAMDFFEEGQNSLWLLPNRLYEGCRHGVLPIVLEGTETARLAARYGIGVALADARPETLAERFAALDAAAYQALRADLTRHGTRPWVLDRADCAAFVQCLAALRQPAGQAAAAHPVPYLVANKVDCHDR</sequence>
<dbReference type="GO" id="GO:0016740">
    <property type="term" value="F:transferase activity"/>
    <property type="evidence" value="ECO:0007669"/>
    <property type="project" value="UniProtKB-KW"/>
</dbReference>
<evidence type="ECO:0000313" key="1">
    <source>
        <dbReference type="EMBL" id="MBB5042186.1"/>
    </source>
</evidence>
<dbReference type="AlphaFoldDB" id="A0A7W8DUQ3"/>
<accession>A0A7W8DUQ3</accession>
<dbReference type="RefSeq" id="WP_246434233.1">
    <property type="nucleotide sequence ID" value="NZ_JACHIK010000004.1"/>
</dbReference>
<dbReference type="Gene3D" id="3.40.50.2000">
    <property type="entry name" value="Glycogen Phosphorylase B"/>
    <property type="match status" value="1"/>
</dbReference>
<dbReference type="EC" id="2.-.-.-" evidence="1"/>
<organism evidence="1 2">
    <name type="scientific">Shinella fusca</name>
    <dbReference type="NCBI Taxonomy" id="544480"/>
    <lineage>
        <taxon>Bacteria</taxon>
        <taxon>Pseudomonadati</taxon>
        <taxon>Pseudomonadota</taxon>
        <taxon>Alphaproteobacteria</taxon>
        <taxon>Hyphomicrobiales</taxon>
        <taxon>Rhizobiaceae</taxon>
        <taxon>Shinella</taxon>
    </lineage>
</organism>
<protein>
    <submittedName>
        <fullName evidence="1">Succinoglycan biosynthesis protein ExoL</fullName>
        <ecNumber evidence="1">2.-.-.-</ecNumber>
    </submittedName>
</protein>
<dbReference type="Proteomes" id="UP000535406">
    <property type="component" value="Unassembled WGS sequence"/>
</dbReference>
<keyword evidence="1" id="KW-0808">Transferase</keyword>
<evidence type="ECO:0000313" key="2">
    <source>
        <dbReference type="Proteomes" id="UP000535406"/>
    </source>
</evidence>
<dbReference type="EMBL" id="JACHIK010000004">
    <property type="protein sequence ID" value="MBB5042186.1"/>
    <property type="molecule type" value="Genomic_DNA"/>
</dbReference>
<dbReference type="SUPFAM" id="SSF53756">
    <property type="entry name" value="UDP-Glycosyltransferase/glycogen phosphorylase"/>
    <property type="match status" value="1"/>
</dbReference>
<gene>
    <name evidence="1" type="ORF">HNQ66_001582</name>
</gene>
<proteinExistence type="predicted"/>
<reference evidence="1 2" key="1">
    <citation type="submission" date="2020-08" db="EMBL/GenBank/DDBJ databases">
        <title>Genomic Encyclopedia of Type Strains, Phase IV (KMG-IV): sequencing the most valuable type-strain genomes for metagenomic binning, comparative biology and taxonomic classification.</title>
        <authorList>
            <person name="Goeker M."/>
        </authorList>
    </citation>
    <scope>NUCLEOTIDE SEQUENCE [LARGE SCALE GENOMIC DNA]</scope>
    <source>
        <strain evidence="1 2">DSM 21319</strain>
    </source>
</reference>
<keyword evidence="2" id="KW-1185">Reference proteome</keyword>
<comment type="caution">
    <text evidence="1">The sequence shown here is derived from an EMBL/GenBank/DDBJ whole genome shotgun (WGS) entry which is preliminary data.</text>
</comment>
<name>A0A7W8DUQ3_9HYPH</name>